<comment type="caution">
    <text evidence="2">The sequence shown here is derived from an EMBL/GenBank/DDBJ whole genome shotgun (WGS) entry which is preliminary data.</text>
</comment>
<proteinExistence type="predicted"/>
<reference evidence="2" key="1">
    <citation type="submission" date="2023-06" db="EMBL/GenBank/DDBJ databases">
        <title>Genome sequence of Nocardioides sp. SOB44.</title>
        <authorList>
            <person name="Zhang G."/>
        </authorList>
    </citation>
    <scope>NUCLEOTIDE SEQUENCE</scope>
    <source>
        <strain evidence="2">SOB44</strain>
    </source>
</reference>
<evidence type="ECO:0000256" key="1">
    <source>
        <dbReference type="SAM" id="MobiDB-lite"/>
    </source>
</evidence>
<feature type="compositionally biased region" description="Basic and acidic residues" evidence="1">
    <location>
        <begin position="162"/>
        <end position="175"/>
    </location>
</feature>
<evidence type="ECO:0000313" key="3">
    <source>
        <dbReference type="Proteomes" id="UP001168363"/>
    </source>
</evidence>
<feature type="region of interest" description="Disordered" evidence="1">
    <location>
        <begin position="1"/>
        <end position="20"/>
    </location>
</feature>
<keyword evidence="3" id="KW-1185">Reference proteome</keyword>
<gene>
    <name evidence="2" type="ORF">QWJ41_10540</name>
</gene>
<dbReference type="EMBL" id="JAULSC010000008">
    <property type="protein sequence ID" value="MDO3396158.1"/>
    <property type="molecule type" value="Genomic_DNA"/>
</dbReference>
<evidence type="ECO:0000313" key="2">
    <source>
        <dbReference type="EMBL" id="MDO3396158.1"/>
    </source>
</evidence>
<organism evidence="2 3">
    <name type="scientific">Nocardioides cremeus</name>
    <dbReference type="NCBI Taxonomy" id="3058044"/>
    <lineage>
        <taxon>Bacteria</taxon>
        <taxon>Bacillati</taxon>
        <taxon>Actinomycetota</taxon>
        <taxon>Actinomycetes</taxon>
        <taxon>Propionibacteriales</taxon>
        <taxon>Nocardioidaceae</taxon>
        <taxon>Nocardioides</taxon>
    </lineage>
</organism>
<feature type="compositionally biased region" description="Acidic residues" evidence="1">
    <location>
        <begin position="151"/>
        <end position="161"/>
    </location>
</feature>
<protein>
    <submittedName>
        <fullName evidence="2">Uncharacterized protein</fullName>
    </submittedName>
</protein>
<dbReference type="RefSeq" id="WP_302708003.1">
    <property type="nucleotide sequence ID" value="NZ_JAULSC010000008.1"/>
</dbReference>
<feature type="region of interest" description="Disordered" evidence="1">
    <location>
        <begin position="139"/>
        <end position="175"/>
    </location>
</feature>
<dbReference type="Proteomes" id="UP001168363">
    <property type="component" value="Unassembled WGS sequence"/>
</dbReference>
<name>A0ABT8TQD0_9ACTN</name>
<accession>A0ABT8TQD0</accession>
<sequence>MSDEQATGGDARDRSGEDVGSLAEEAAKLFGALTDWAQDQAGDLGDLGAAGARAAQGDLHDLGSHLTGLAGHAAEAAAQVQDHLAGALDDNLATGAPECRWCPVCRGVHAVRQVSPEVRAHLGAAASSLVQAAAALMATTPPSGRGRDVETIDLDDDEPEPDHEPEPRTDPGDLP</sequence>